<dbReference type="InterPro" id="IPR026881">
    <property type="entry name" value="WYL_dom"/>
</dbReference>
<feature type="domain" description="WYL" evidence="1">
    <location>
        <begin position="154"/>
        <end position="219"/>
    </location>
</feature>
<accession>A0A965GC03</accession>
<dbReference type="Proteomes" id="UP000740727">
    <property type="component" value="Unassembled WGS sequence"/>
</dbReference>
<evidence type="ECO:0000259" key="1">
    <source>
        <dbReference type="Pfam" id="PF13280"/>
    </source>
</evidence>
<dbReference type="EMBL" id="RFXN01000003">
    <property type="protein sequence ID" value="NBR93348.1"/>
    <property type="molecule type" value="Genomic_DNA"/>
</dbReference>
<reference evidence="2" key="1">
    <citation type="submission" date="2018-10" db="EMBL/GenBank/DDBJ databases">
        <title>Iterative Subtractive Binning of Freshwater Chronoseries Metagenomes Recovers Nearly Complete Genomes from over Four Hundred Novel Species.</title>
        <authorList>
            <person name="Rodriguez-R L.M."/>
            <person name="Tsementzi D."/>
            <person name="Luo C."/>
            <person name="Konstantinidis K.T."/>
        </authorList>
    </citation>
    <scope>NUCLEOTIDE SEQUENCE</scope>
    <source>
        <strain evidence="2">WB5_2A_028</strain>
    </source>
</reference>
<organism evidence="2 3">
    <name type="scientific">Candidatus Fonsibacter lacus</name>
    <dbReference type="NCBI Taxonomy" id="2576439"/>
    <lineage>
        <taxon>Bacteria</taxon>
        <taxon>Pseudomonadati</taxon>
        <taxon>Pseudomonadota</taxon>
        <taxon>Alphaproteobacteria</taxon>
        <taxon>Candidatus Pelagibacterales</taxon>
        <taxon>Candidatus Pelagibacterales incertae sedis</taxon>
        <taxon>Candidatus Fonsibacter</taxon>
    </lineage>
</organism>
<evidence type="ECO:0000313" key="2">
    <source>
        <dbReference type="EMBL" id="NBR93348.1"/>
    </source>
</evidence>
<dbReference type="AlphaFoldDB" id="A0A965GC03"/>
<dbReference type="Pfam" id="PF13280">
    <property type="entry name" value="WYL"/>
    <property type="match status" value="1"/>
</dbReference>
<evidence type="ECO:0000313" key="3">
    <source>
        <dbReference type="Proteomes" id="UP000740727"/>
    </source>
</evidence>
<dbReference type="InterPro" id="IPR051534">
    <property type="entry name" value="CBASS_pafABC_assoc_protein"/>
</dbReference>
<gene>
    <name evidence="2" type="ORF">EBT44_00540</name>
</gene>
<dbReference type="PANTHER" id="PTHR34580">
    <property type="match status" value="1"/>
</dbReference>
<sequence>MAVDGDPKIEKAERLLNLTLALLDTKRPLTKQQIFESVSGYSGKPDSMERMFERDKDELREIGIQVQVLPIDAYFDDEIGYRIIPEEYFLPPISFNQEETIWLALAANVIREFSPKGEAKSAVQKLLSRSEVDIDAVIEASERGKLDIPVNNSLSLIWRAIKEAKNIQFLYSRPGIDEKREIRPQVLTTRFGNWYVLAGDFKDNKLKTFRVDRMRNIEILVNSKIIAAVDNCEIENHLKAFFGEILSEVRIKVDHELPIEHQIFKRAFHIETLDHCKVITFKNVDVVDLKEKILWSIEHVQEIYPPTFATEIISGIERTLLANS</sequence>
<proteinExistence type="predicted"/>
<dbReference type="PROSITE" id="PS52050">
    <property type="entry name" value="WYL"/>
    <property type="match status" value="1"/>
</dbReference>
<comment type="caution">
    <text evidence="2">The sequence shown here is derived from an EMBL/GenBank/DDBJ whole genome shotgun (WGS) entry which is preliminary data.</text>
</comment>
<name>A0A965GC03_9PROT</name>
<dbReference type="PANTHER" id="PTHR34580:SF3">
    <property type="entry name" value="PROTEIN PAFB"/>
    <property type="match status" value="1"/>
</dbReference>
<protein>
    <submittedName>
        <fullName evidence="2">WYL domain-containing protein</fullName>
    </submittedName>
</protein>